<feature type="transmembrane region" description="Helical" evidence="2">
    <location>
        <begin position="214"/>
        <end position="239"/>
    </location>
</feature>
<reference evidence="3 4" key="1">
    <citation type="submission" date="2016-11" db="EMBL/GenBank/DDBJ databases">
        <authorList>
            <person name="Jaros S."/>
            <person name="Januszkiewicz K."/>
            <person name="Wedrychowicz H."/>
        </authorList>
    </citation>
    <scope>NUCLEOTIDE SEQUENCE [LARGE SCALE GENOMIC DNA]</scope>
    <source>
        <strain evidence="3 4">DSM 12906</strain>
    </source>
</reference>
<sequence length="301" mass="32442">MSAALDRLKQQNEPEQSPQQLGSPETMELLTSILAAVEAQNTRLATLTEQQKNLAGFVKVMDEETTRRLERVTAPPSTSSLSSDVSVRIASVESRLSEIESTLSEFAQSLDGKRLNAASQSLVAEAQKNHAATASAIEGLKAQAAVNQKLVSQVGGAVQRIEKRTEERVEKAVEQVAGEASARMTANLDASNERAERIMQATAKLESRQLWSAAAAMCLILLPVVVVVAGLWMGVAGLITGAQWALDVDGSVWLGIGRWLVAAVGLAGAAYALFASVRWVAGLVETWRGRGMPKWPRWRKR</sequence>
<feature type="transmembrane region" description="Helical" evidence="2">
    <location>
        <begin position="259"/>
        <end position="284"/>
    </location>
</feature>
<dbReference type="AlphaFoldDB" id="A0A1M6EG62"/>
<dbReference type="EMBL" id="FQZG01000017">
    <property type="protein sequence ID" value="SHI84413.1"/>
    <property type="molecule type" value="Genomic_DNA"/>
</dbReference>
<accession>A0A1M6EG62</accession>
<dbReference type="Proteomes" id="UP000184512">
    <property type="component" value="Unassembled WGS sequence"/>
</dbReference>
<proteinExistence type="predicted"/>
<keyword evidence="2" id="KW-0812">Transmembrane</keyword>
<evidence type="ECO:0000313" key="4">
    <source>
        <dbReference type="Proteomes" id="UP000184512"/>
    </source>
</evidence>
<keyword evidence="2" id="KW-0472">Membrane</keyword>
<feature type="compositionally biased region" description="Polar residues" evidence="1">
    <location>
        <begin position="13"/>
        <end position="23"/>
    </location>
</feature>
<name>A0A1M6EG62_9ACTN</name>
<feature type="compositionally biased region" description="Basic and acidic residues" evidence="1">
    <location>
        <begin position="1"/>
        <end position="12"/>
    </location>
</feature>
<protein>
    <submittedName>
        <fullName evidence="3">Uncharacterized protein</fullName>
    </submittedName>
</protein>
<keyword evidence="4" id="KW-1185">Reference proteome</keyword>
<gene>
    <name evidence="3" type="ORF">SAMN02745244_01178</name>
</gene>
<dbReference type="STRING" id="1123357.SAMN02745244_01178"/>
<evidence type="ECO:0000313" key="3">
    <source>
        <dbReference type="EMBL" id="SHI84413.1"/>
    </source>
</evidence>
<evidence type="ECO:0000256" key="2">
    <source>
        <dbReference type="SAM" id="Phobius"/>
    </source>
</evidence>
<evidence type="ECO:0000256" key="1">
    <source>
        <dbReference type="SAM" id="MobiDB-lite"/>
    </source>
</evidence>
<feature type="region of interest" description="Disordered" evidence="1">
    <location>
        <begin position="1"/>
        <end position="24"/>
    </location>
</feature>
<keyword evidence="2" id="KW-1133">Transmembrane helix</keyword>
<organism evidence="3 4">
    <name type="scientific">Tessaracoccus bendigoensis DSM 12906</name>
    <dbReference type="NCBI Taxonomy" id="1123357"/>
    <lineage>
        <taxon>Bacteria</taxon>
        <taxon>Bacillati</taxon>
        <taxon>Actinomycetota</taxon>
        <taxon>Actinomycetes</taxon>
        <taxon>Propionibacteriales</taxon>
        <taxon>Propionibacteriaceae</taxon>
        <taxon>Tessaracoccus</taxon>
    </lineage>
</organism>